<sequence>MSWSSRRRTIYFGLFAMFLLGIFYSSFYSFFYKPPTCFDGKQNQTEQGVDCGFPCSSVCSFQTMEPVVLWSRVFKLTNDVYNAMALVENANSEAEAFGVPYSFKVYDDKNVLIYERIGKVDLLANSTVPIFERTIVTGERTPQRTFFEFSEEIKWEKAIKEQPDLFVKNKELSYDNGKPRLNVTIENQTLKSFNNIEITAIVFDKEGNAINVSQTIINSLPKSSSEDVVFTWSEPFVSEPGRTTIIPLVK</sequence>
<dbReference type="EMBL" id="MFAE01000002">
    <property type="protein sequence ID" value="OGD67663.1"/>
    <property type="molecule type" value="Genomic_DNA"/>
</dbReference>
<evidence type="ECO:0000313" key="2">
    <source>
        <dbReference type="EMBL" id="OGD67663.1"/>
    </source>
</evidence>
<feature type="transmembrane region" description="Helical" evidence="1">
    <location>
        <begin position="12"/>
        <end position="32"/>
    </location>
</feature>
<dbReference type="AlphaFoldDB" id="A0A1F5EJY3"/>
<organism evidence="2 3">
    <name type="scientific">Candidatus Campbellbacteria bacterium RIFOXYC2_FULL_35_25</name>
    <dbReference type="NCBI Taxonomy" id="1797582"/>
    <lineage>
        <taxon>Bacteria</taxon>
        <taxon>Candidatus Campbelliibacteriota</taxon>
    </lineage>
</organism>
<gene>
    <name evidence="2" type="ORF">A2442_03775</name>
</gene>
<name>A0A1F5EJY3_9BACT</name>
<accession>A0A1F5EJY3</accession>
<evidence type="ECO:0000313" key="3">
    <source>
        <dbReference type="Proteomes" id="UP000179003"/>
    </source>
</evidence>
<keyword evidence="1" id="KW-1133">Transmembrane helix</keyword>
<dbReference type="STRING" id="1797582.A2442_03775"/>
<protein>
    <submittedName>
        <fullName evidence="2">Uncharacterized protein</fullName>
    </submittedName>
</protein>
<proteinExistence type="predicted"/>
<keyword evidence="1" id="KW-0472">Membrane</keyword>
<reference evidence="2 3" key="1">
    <citation type="journal article" date="2016" name="Nat. Commun.">
        <title>Thousands of microbial genomes shed light on interconnected biogeochemical processes in an aquifer system.</title>
        <authorList>
            <person name="Anantharaman K."/>
            <person name="Brown C.T."/>
            <person name="Hug L.A."/>
            <person name="Sharon I."/>
            <person name="Castelle C.J."/>
            <person name="Probst A.J."/>
            <person name="Thomas B.C."/>
            <person name="Singh A."/>
            <person name="Wilkins M.J."/>
            <person name="Karaoz U."/>
            <person name="Brodie E.L."/>
            <person name="Williams K.H."/>
            <person name="Hubbard S.S."/>
            <person name="Banfield J.F."/>
        </authorList>
    </citation>
    <scope>NUCLEOTIDE SEQUENCE [LARGE SCALE GENOMIC DNA]</scope>
</reference>
<keyword evidence="1" id="KW-0812">Transmembrane</keyword>
<evidence type="ECO:0000256" key="1">
    <source>
        <dbReference type="SAM" id="Phobius"/>
    </source>
</evidence>
<dbReference type="Proteomes" id="UP000179003">
    <property type="component" value="Unassembled WGS sequence"/>
</dbReference>
<comment type="caution">
    <text evidence="2">The sequence shown here is derived from an EMBL/GenBank/DDBJ whole genome shotgun (WGS) entry which is preliminary data.</text>
</comment>